<sequence>MSPGGVLFLCATANGNCFVREQFINTELQMAMARGSAAHVRCVGYYLIQKCFRACVGSCVKRDLSILSHGTRTAAMEQAVVDRVT</sequence>
<keyword evidence="2" id="KW-1185">Reference proteome</keyword>
<dbReference type="AlphaFoldDB" id="A0AAV4XXA9"/>
<dbReference type="Proteomes" id="UP001054945">
    <property type="component" value="Unassembled WGS sequence"/>
</dbReference>
<reference evidence="1 2" key="1">
    <citation type="submission" date="2021-06" db="EMBL/GenBank/DDBJ databases">
        <title>Caerostris extrusa draft genome.</title>
        <authorList>
            <person name="Kono N."/>
            <person name="Arakawa K."/>
        </authorList>
    </citation>
    <scope>NUCLEOTIDE SEQUENCE [LARGE SCALE GENOMIC DNA]</scope>
</reference>
<comment type="caution">
    <text evidence="1">The sequence shown here is derived from an EMBL/GenBank/DDBJ whole genome shotgun (WGS) entry which is preliminary data.</text>
</comment>
<evidence type="ECO:0008006" key="3">
    <source>
        <dbReference type="Google" id="ProtNLM"/>
    </source>
</evidence>
<evidence type="ECO:0000313" key="1">
    <source>
        <dbReference type="EMBL" id="GIY99716.1"/>
    </source>
</evidence>
<name>A0AAV4XXA9_CAEEX</name>
<proteinExistence type="predicted"/>
<accession>A0AAV4XXA9</accession>
<protein>
    <recommendedName>
        <fullName evidence="3">Secreted protein</fullName>
    </recommendedName>
</protein>
<dbReference type="EMBL" id="BPLR01001078">
    <property type="protein sequence ID" value="GIY99716.1"/>
    <property type="molecule type" value="Genomic_DNA"/>
</dbReference>
<organism evidence="1 2">
    <name type="scientific">Caerostris extrusa</name>
    <name type="common">Bark spider</name>
    <name type="synonym">Caerostris bankana</name>
    <dbReference type="NCBI Taxonomy" id="172846"/>
    <lineage>
        <taxon>Eukaryota</taxon>
        <taxon>Metazoa</taxon>
        <taxon>Ecdysozoa</taxon>
        <taxon>Arthropoda</taxon>
        <taxon>Chelicerata</taxon>
        <taxon>Arachnida</taxon>
        <taxon>Araneae</taxon>
        <taxon>Araneomorphae</taxon>
        <taxon>Entelegynae</taxon>
        <taxon>Araneoidea</taxon>
        <taxon>Araneidae</taxon>
        <taxon>Caerostris</taxon>
    </lineage>
</organism>
<evidence type="ECO:0000313" key="2">
    <source>
        <dbReference type="Proteomes" id="UP001054945"/>
    </source>
</evidence>
<gene>
    <name evidence="1" type="ORF">CEXT_779561</name>
</gene>